<dbReference type="EMBL" id="QXGC01007705">
    <property type="protein sequence ID" value="KAE9159912.1"/>
    <property type="molecule type" value="Genomic_DNA"/>
</dbReference>
<keyword evidence="4 5" id="KW-0472">Membrane</keyword>
<evidence type="ECO:0000259" key="6">
    <source>
        <dbReference type="Pfam" id="PF00520"/>
    </source>
</evidence>
<dbReference type="Pfam" id="PF00520">
    <property type="entry name" value="Ion_trans"/>
    <property type="match status" value="1"/>
</dbReference>
<dbReference type="EMBL" id="QXGF01007044">
    <property type="protein sequence ID" value="KAE8917540.1"/>
    <property type="molecule type" value="Genomic_DNA"/>
</dbReference>
<name>A0A6A3PQB9_9STRA</name>
<comment type="subcellular location">
    <subcellularLocation>
        <location evidence="1">Membrane</location>
        <topology evidence="1">Multi-pass membrane protein</topology>
    </subcellularLocation>
</comment>
<dbReference type="PANTHER" id="PTHR10037:SF62">
    <property type="entry name" value="SODIUM CHANNEL PROTEIN 60E"/>
    <property type="match status" value="1"/>
</dbReference>
<feature type="transmembrane region" description="Helical" evidence="5">
    <location>
        <begin position="31"/>
        <end position="50"/>
    </location>
</feature>
<dbReference type="Proteomes" id="UP000440732">
    <property type="component" value="Unassembled WGS sequence"/>
</dbReference>
<dbReference type="PANTHER" id="PTHR10037">
    <property type="entry name" value="VOLTAGE-GATED CATION CHANNEL CALCIUM AND SODIUM"/>
    <property type="match status" value="1"/>
</dbReference>
<evidence type="ECO:0000256" key="3">
    <source>
        <dbReference type="ARBA" id="ARBA00022989"/>
    </source>
</evidence>
<evidence type="ECO:0000313" key="12">
    <source>
        <dbReference type="EMBL" id="KAE9159912.1"/>
    </source>
</evidence>
<dbReference type="Proteomes" id="UP000437068">
    <property type="component" value="Unassembled WGS sequence"/>
</dbReference>
<dbReference type="Proteomes" id="UP000488956">
    <property type="component" value="Unassembled WGS sequence"/>
</dbReference>
<dbReference type="InterPro" id="IPR005821">
    <property type="entry name" value="Ion_trans_dom"/>
</dbReference>
<feature type="domain" description="Ion transport" evidence="6">
    <location>
        <begin position="29"/>
        <end position="196"/>
    </location>
</feature>
<evidence type="ECO:0000313" key="11">
    <source>
        <dbReference type="EMBL" id="KAE9058824.1"/>
    </source>
</evidence>
<keyword evidence="2 5" id="KW-0812">Transmembrane</keyword>
<evidence type="ECO:0000256" key="1">
    <source>
        <dbReference type="ARBA" id="ARBA00004141"/>
    </source>
</evidence>
<dbReference type="Gene3D" id="1.20.120.350">
    <property type="entry name" value="Voltage-gated potassium channels. Chain C"/>
    <property type="match status" value="1"/>
</dbReference>
<evidence type="ECO:0000313" key="9">
    <source>
        <dbReference type="EMBL" id="KAE9056637.1"/>
    </source>
</evidence>
<evidence type="ECO:0000256" key="5">
    <source>
        <dbReference type="SAM" id="Phobius"/>
    </source>
</evidence>
<evidence type="ECO:0000313" key="18">
    <source>
        <dbReference type="Proteomes" id="UP000440732"/>
    </source>
</evidence>
<reference evidence="15 16" key="1">
    <citation type="submission" date="2018-08" db="EMBL/GenBank/DDBJ databases">
        <title>Genomic investigation of the strawberry pathogen Phytophthora fragariae indicates pathogenicity is determined by transcriptional variation in three key races.</title>
        <authorList>
            <person name="Adams T.M."/>
            <person name="Armitage A.D."/>
            <person name="Sobczyk M.K."/>
            <person name="Bates H.J."/>
            <person name="Dunwell J.M."/>
            <person name="Nellist C.F."/>
            <person name="Harrison R.J."/>
        </authorList>
    </citation>
    <scope>NUCLEOTIDE SEQUENCE [LARGE SCALE GENOMIC DNA]</scope>
    <source>
        <strain evidence="14 16">A4</strain>
        <strain evidence="13 17">BC-1</strain>
        <strain evidence="12 21">BC-23</strain>
        <strain evidence="11 18">NOV-5</strain>
        <strain evidence="10 19">NOV-71</strain>
        <strain evidence="7 15">NOV-9</strain>
        <strain evidence="9 22">ONT-3</strain>
        <strain evidence="8 20">SCRP245</strain>
    </source>
</reference>
<dbReference type="EMBL" id="QXGA01008062">
    <property type="protein sequence ID" value="KAE9058824.1"/>
    <property type="molecule type" value="Genomic_DNA"/>
</dbReference>
<accession>A0A6A3PQB9</accession>
<feature type="transmembrane region" description="Helical" evidence="5">
    <location>
        <begin position="165"/>
        <end position="195"/>
    </location>
</feature>
<evidence type="ECO:0000313" key="10">
    <source>
        <dbReference type="EMBL" id="KAE9057212.1"/>
    </source>
</evidence>
<evidence type="ECO:0000313" key="16">
    <source>
        <dbReference type="Proteomes" id="UP000437068"/>
    </source>
</evidence>
<sequence length="196" mass="21827">QTIGADFAFIRFVTKENVVRRRCIRLVSHAYFDRFIIFCIVLNSVVLAVVDFSVVDGGLNPTSHGKKFENGALVDAYSRANHVVEIFEFVLTGVFTLECVLKLVALGVTGKGSYWKDSWNVVDFFMLFASFVAEIPGMPNISEFRAVRVLRPLRSLSAFPGMRRLITALLNAIPALQSVVALQMFAFLIFGILGIQ</sequence>
<comment type="caution">
    <text evidence="11">The sequence shown here is derived from an EMBL/GenBank/DDBJ whole genome shotgun (WGS) entry which is preliminary data.</text>
</comment>
<evidence type="ECO:0000313" key="21">
    <source>
        <dbReference type="Proteomes" id="UP000476176"/>
    </source>
</evidence>
<evidence type="ECO:0000313" key="15">
    <source>
        <dbReference type="Proteomes" id="UP000429523"/>
    </source>
</evidence>
<evidence type="ECO:0000313" key="22">
    <source>
        <dbReference type="Proteomes" id="UP000488956"/>
    </source>
</evidence>
<dbReference type="Proteomes" id="UP000441208">
    <property type="component" value="Unassembled WGS sequence"/>
</dbReference>
<evidence type="ECO:0000256" key="4">
    <source>
        <dbReference type="ARBA" id="ARBA00023136"/>
    </source>
</evidence>
<dbReference type="EMBL" id="QXFW01007721">
    <property type="protein sequence ID" value="KAE8956577.1"/>
    <property type="molecule type" value="Genomic_DNA"/>
</dbReference>
<dbReference type="Proteomes" id="UP000476176">
    <property type="component" value="Unassembled WGS sequence"/>
</dbReference>
<evidence type="ECO:0000313" key="14">
    <source>
        <dbReference type="EMBL" id="KAE9262587.1"/>
    </source>
</evidence>
<dbReference type="Proteomes" id="UP000429523">
    <property type="component" value="Unassembled WGS sequence"/>
</dbReference>
<dbReference type="EMBL" id="QXGE01007972">
    <property type="protein sequence ID" value="KAE9262587.1"/>
    <property type="molecule type" value="Genomic_DNA"/>
</dbReference>
<organism evidence="11 18">
    <name type="scientific">Phytophthora fragariae</name>
    <dbReference type="NCBI Taxonomy" id="53985"/>
    <lineage>
        <taxon>Eukaryota</taxon>
        <taxon>Sar</taxon>
        <taxon>Stramenopiles</taxon>
        <taxon>Oomycota</taxon>
        <taxon>Peronosporomycetes</taxon>
        <taxon>Peronosporales</taxon>
        <taxon>Peronosporaceae</taxon>
        <taxon>Phytophthora</taxon>
    </lineage>
</organism>
<evidence type="ECO:0000313" key="17">
    <source>
        <dbReference type="Proteomes" id="UP000440367"/>
    </source>
</evidence>
<dbReference type="AlphaFoldDB" id="A0A6A3PQB9"/>
<evidence type="ECO:0000313" key="7">
    <source>
        <dbReference type="EMBL" id="KAE8917540.1"/>
    </source>
</evidence>
<evidence type="ECO:0000313" key="13">
    <source>
        <dbReference type="EMBL" id="KAE9161900.1"/>
    </source>
</evidence>
<dbReference type="GO" id="GO:0005248">
    <property type="term" value="F:voltage-gated sodium channel activity"/>
    <property type="evidence" value="ECO:0007669"/>
    <property type="project" value="TreeGrafter"/>
</dbReference>
<feature type="non-terminal residue" evidence="11">
    <location>
        <position position="1"/>
    </location>
</feature>
<proteinExistence type="predicted"/>
<dbReference type="Proteomes" id="UP000460718">
    <property type="component" value="Unassembled WGS sequence"/>
</dbReference>
<evidence type="ECO:0000313" key="20">
    <source>
        <dbReference type="Proteomes" id="UP000460718"/>
    </source>
</evidence>
<keyword evidence="3 5" id="KW-1133">Transmembrane helix</keyword>
<gene>
    <name evidence="14" type="ORF">PF001_g32001</name>
    <name evidence="13" type="ORF">PF002_g32253</name>
    <name evidence="12" type="ORF">PF004_g31357</name>
    <name evidence="11" type="ORF">PF006_g32046</name>
    <name evidence="10" type="ORF">PF007_g31724</name>
    <name evidence="7" type="ORF">PF009_g32138</name>
    <name evidence="9" type="ORF">PF010_g31691</name>
    <name evidence="8" type="ORF">PF011_g31428</name>
</gene>
<protein>
    <recommendedName>
        <fullName evidence="6">Ion transport domain-containing protein</fullName>
    </recommendedName>
</protein>
<dbReference type="Proteomes" id="UP000440367">
    <property type="component" value="Unassembled WGS sequence"/>
</dbReference>
<dbReference type="EMBL" id="QXFX01007628">
    <property type="protein sequence ID" value="KAE9056637.1"/>
    <property type="molecule type" value="Genomic_DNA"/>
</dbReference>
<evidence type="ECO:0000313" key="19">
    <source>
        <dbReference type="Proteomes" id="UP000441208"/>
    </source>
</evidence>
<feature type="transmembrane region" description="Helical" evidence="5">
    <location>
        <begin position="124"/>
        <end position="144"/>
    </location>
</feature>
<dbReference type="GO" id="GO:0001518">
    <property type="term" value="C:voltage-gated sodium channel complex"/>
    <property type="evidence" value="ECO:0007669"/>
    <property type="project" value="TreeGrafter"/>
</dbReference>
<dbReference type="InterPro" id="IPR027359">
    <property type="entry name" value="Volt_channel_dom_sf"/>
</dbReference>
<evidence type="ECO:0000313" key="8">
    <source>
        <dbReference type="EMBL" id="KAE8956577.1"/>
    </source>
</evidence>
<dbReference type="SUPFAM" id="SSF81324">
    <property type="entry name" value="Voltage-gated potassium channels"/>
    <property type="match status" value="1"/>
</dbReference>
<dbReference type="EMBL" id="QXFZ01007275">
    <property type="protein sequence ID" value="KAE9057212.1"/>
    <property type="molecule type" value="Genomic_DNA"/>
</dbReference>
<dbReference type="EMBL" id="QXGD01006940">
    <property type="protein sequence ID" value="KAE9161900.1"/>
    <property type="molecule type" value="Genomic_DNA"/>
</dbReference>
<dbReference type="InterPro" id="IPR043203">
    <property type="entry name" value="VGCC_Ca_Na"/>
</dbReference>
<evidence type="ECO:0000256" key="2">
    <source>
        <dbReference type="ARBA" id="ARBA00022692"/>
    </source>
</evidence>